<accession>A0A7S1IMY2</accession>
<sequence>MGLSDLRRLHTDRQQAHQQIGGPCASTSPYRTLGVIGQQHVQAVIAKAQQRGLHVLAWDWTLTEATAAALGVERRGSLLEVVAAADIISVHVLPTADTQGLVGRAFFEAMREGGVFIDASGGAVVDEAALVWAMETKGIRAGTAVAAATTGALGHVTPHPPDSEVHCSPCSNSSGGLHNPVDEGQSPQERRPEQATRPLQVQGPTPPSVLPGRAQRALRAKSTPRSSPKAGQASGSLHQTKTDGQIVTTTPQQRPLNADADATLHCSRVLRVWDALDACRASMQARLQKRYPHLQFSALPQPVPEATQAVAPKVARPPRNVLTGPQQTGRRLPRSLPPSVDQSPRQKQTPHTTPRATPQTSGDPPRLPWYPPRPTGCPSPSTHAPDPPLAPGALPPSPANPRLTYPTDSGRGVIVVPCERTGGSPPSKTSTPQANPTLKRRKKSRRTSQNRPPLSLLHCAQKVPSPTHKSPPAEGPSGSPALRISSDLWDAMWQDDPVLTLIPSLQGHSEPAPTAAPRAPLMKPKQKVPEDWLNVLAVRSLHNAAGTIQRVWRGHWVRSRMPRVKAIAQARHYYDVYNQAAYIIQDFFHYVMQTRYGQRLLVPKPQIPQRQLQWQAPSYQLHWQPTMQPPGHWPQAVPHVVHPHQVHTLQHLAAHAAHLMGGHQSGSR</sequence>
<organism evidence="6">
    <name type="scientific">Eutreptiella gymnastica</name>
    <dbReference type="NCBI Taxonomy" id="73025"/>
    <lineage>
        <taxon>Eukaryota</taxon>
        <taxon>Discoba</taxon>
        <taxon>Euglenozoa</taxon>
        <taxon>Euglenida</taxon>
        <taxon>Spirocuta</taxon>
        <taxon>Euglenophyceae</taxon>
        <taxon>Eutreptiales</taxon>
        <taxon>Eutreptiaceae</taxon>
        <taxon>Eutreptiella</taxon>
    </lineage>
</organism>
<dbReference type="PANTHER" id="PTHR42789">
    <property type="entry name" value="D-ISOMER SPECIFIC 2-HYDROXYACID DEHYDROGENASE FAMILY PROTEIN (AFU_ORTHOLOGUE AFUA_6G10090)"/>
    <property type="match status" value="1"/>
</dbReference>
<reference evidence="6" key="1">
    <citation type="submission" date="2021-01" db="EMBL/GenBank/DDBJ databases">
        <authorList>
            <person name="Corre E."/>
            <person name="Pelletier E."/>
            <person name="Niang G."/>
            <person name="Scheremetjew M."/>
            <person name="Finn R."/>
            <person name="Kale V."/>
            <person name="Holt S."/>
            <person name="Cochrane G."/>
            <person name="Meng A."/>
            <person name="Brown T."/>
            <person name="Cohen L."/>
        </authorList>
    </citation>
    <scope>NUCLEOTIDE SEQUENCE</scope>
    <source>
        <strain evidence="6">NIES-381</strain>
    </source>
</reference>
<dbReference type="Pfam" id="PF02826">
    <property type="entry name" value="2-Hacid_dh_C"/>
    <property type="match status" value="1"/>
</dbReference>
<dbReference type="PANTHER" id="PTHR42789:SF1">
    <property type="entry name" value="D-ISOMER SPECIFIC 2-HYDROXYACID DEHYDROGENASE FAMILY PROTEIN (AFU_ORTHOLOGUE AFUA_6G10090)"/>
    <property type="match status" value="1"/>
</dbReference>
<evidence type="ECO:0000256" key="4">
    <source>
        <dbReference type="SAM" id="MobiDB-lite"/>
    </source>
</evidence>
<evidence type="ECO:0000256" key="1">
    <source>
        <dbReference type="ARBA" id="ARBA00005854"/>
    </source>
</evidence>
<proteinExistence type="inferred from homology"/>
<dbReference type="EMBL" id="HBGA01076020">
    <property type="protein sequence ID" value="CAD9017277.1"/>
    <property type="molecule type" value="Transcribed_RNA"/>
</dbReference>
<name>A0A7S1IMY2_9EUGL</name>
<evidence type="ECO:0000259" key="5">
    <source>
        <dbReference type="Pfam" id="PF02826"/>
    </source>
</evidence>
<feature type="region of interest" description="Disordered" evidence="4">
    <location>
        <begin position="307"/>
        <end position="457"/>
    </location>
</feature>
<dbReference type="GO" id="GO:0051287">
    <property type="term" value="F:NAD binding"/>
    <property type="evidence" value="ECO:0007669"/>
    <property type="project" value="InterPro"/>
</dbReference>
<comment type="similarity">
    <text evidence="1">Belongs to the D-isomer specific 2-hydroxyacid dehydrogenase family.</text>
</comment>
<feature type="compositionally biased region" description="Pro residues" evidence="4">
    <location>
        <begin position="385"/>
        <end position="399"/>
    </location>
</feature>
<dbReference type="InterPro" id="IPR050857">
    <property type="entry name" value="D-2-hydroxyacid_DH"/>
</dbReference>
<evidence type="ECO:0000256" key="2">
    <source>
        <dbReference type="ARBA" id="ARBA00023002"/>
    </source>
</evidence>
<dbReference type="InterPro" id="IPR006140">
    <property type="entry name" value="D-isomer_DH_NAD-bd"/>
</dbReference>
<keyword evidence="2" id="KW-0560">Oxidoreductase</keyword>
<protein>
    <recommendedName>
        <fullName evidence="5">D-isomer specific 2-hydroxyacid dehydrogenase NAD-binding domain-containing protein</fullName>
    </recommendedName>
</protein>
<gene>
    <name evidence="6" type="ORF">EGYM00392_LOCUS28387</name>
</gene>
<dbReference type="AlphaFoldDB" id="A0A7S1IMY2"/>
<dbReference type="Gene3D" id="3.40.50.720">
    <property type="entry name" value="NAD(P)-binding Rossmann-like Domain"/>
    <property type="match status" value="1"/>
</dbReference>
<feature type="compositionally biased region" description="Polar residues" evidence="4">
    <location>
        <begin position="233"/>
        <end position="254"/>
    </location>
</feature>
<dbReference type="InterPro" id="IPR036291">
    <property type="entry name" value="NAD(P)-bd_dom_sf"/>
</dbReference>
<feature type="region of interest" description="Disordered" evidence="4">
    <location>
        <begin position="155"/>
        <end position="254"/>
    </location>
</feature>
<feature type="compositionally biased region" description="Polar residues" evidence="4">
    <location>
        <begin position="424"/>
        <end position="436"/>
    </location>
</feature>
<dbReference type="SUPFAM" id="SSF51735">
    <property type="entry name" value="NAD(P)-binding Rossmann-fold domains"/>
    <property type="match status" value="1"/>
</dbReference>
<feature type="compositionally biased region" description="Pro residues" evidence="4">
    <location>
        <begin position="365"/>
        <end position="377"/>
    </location>
</feature>
<dbReference type="GO" id="GO:0016491">
    <property type="term" value="F:oxidoreductase activity"/>
    <property type="evidence" value="ECO:0007669"/>
    <property type="project" value="UniProtKB-KW"/>
</dbReference>
<evidence type="ECO:0000256" key="3">
    <source>
        <dbReference type="ARBA" id="ARBA00023027"/>
    </source>
</evidence>
<evidence type="ECO:0000313" key="6">
    <source>
        <dbReference type="EMBL" id="CAD9017277.1"/>
    </source>
</evidence>
<feature type="compositionally biased region" description="Polar residues" evidence="4">
    <location>
        <begin position="340"/>
        <end position="362"/>
    </location>
</feature>
<dbReference type="PROSITE" id="PS50096">
    <property type="entry name" value="IQ"/>
    <property type="match status" value="1"/>
</dbReference>
<feature type="compositionally biased region" description="Basic residues" evidence="4">
    <location>
        <begin position="438"/>
        <end position="448"/>
    </location>
</feature>
<feature type="domain" description="D-isomer specific 2-hydroxyacid dehydrogenase NAD-binding" evidence="5">
    <location>
        <begin position="27"/>
        <end position="141"/>
    </location>
</feature>
<keyword evidence="3" id="KW-0520">NAD</keyword>